<organism evidence="1 2">
    <name type="scientific">Bacteroides acidifaciens</name>
    <dbReference type="NCBI Taxonomy" id="85831"/>
    <lineage>
        <taxon>Bacteria</taxon>
        <taxon>Pseudomonadati</taxon>
        <taxon>Bacteroidota</taxon>
        <taxon>Bacteroidia</taxon>
        <taxon>Bacteroidales</taxon>
        <taxon>Bacteroidaceae</taxon>
        <taxon>Bacteroides</taxon>
    </lineage>
</organism>
<dbReference type="Proteomes" id="UP000491181">
    <property type="component" value="Unassembled WGS sequence"/>
</dbReference>
<gene>
    <name evidence="1" type="ORF">IMSAGC001_04204</name>
</gene>
<proteinExistence type="predicted"/>
<comment type="caution">
    <text evidence="1">The sequence shown here is derived from an EMBL/GenBank/DDBJ whole genome shotgun (WGS) entry which is preliminary data.</text>
</comment>
<sequence length="161" mass="18163">MHIIEAPLESECLADIRRFEHRVCLVEFISGGVEGIVHRLTDMLEVQFAIVKELAFFLPVLQVGAGCQLDRIAPESFLHTSPVVHFFILRVNPFIEEKIGYISQQQGACIFNRLETGKVIICRMMPVVAETLGKGTDVNQVIRFENDKRGGQYSRVVNGYV</sequence>
<reference evidence="1 2" key="1">
    <citation type="journal article" date="2020" name="Microbiome">
        <title>Single-cell genomics of uncultured bacteria reveals dietary fiber responders in the mouse gut microbiota.</title>
        <authorList>
            <person name="Chijiiwa R."/>
            <person name="Hosokawa M."/>
            <person name="Kogawa M."/>
            <person name="Nishikawa Y."/>
            <person name="Ide K."/>
            <person name="Sakanashi C."/>
            <person name="Takahashi K."/>
            <person name="Takeyama H."/>
        </authorList>
    </citation>
    <scope>NUCLEOTIDE SEQUENCE [LARGE SCALE GENOMIC DNA]</scope>
    <source>
        <strain evidence="1">IMSAGC_001</strain>
    </source>
</reference>
<dbReference type="EMBL" id="BLLS01000364">
    <property type="protein sequence ID" value="GFH88759.1"/>
    <property type="molecule type" value="Genomic_DNA"/>
</dbReference>
<evidence type="ECO:0000313" key="2">
    <source>
        <dbReference type="Proteomes" id="UP000491181"/>
    </source>
</evidence>
<dbReference type="AlphaFoldDB" id="A0A7J0A9X1"/>
<protein>
    <submittedName>
        <fullName evidence="1">Uncharacterized protein</fullName>
    </submittedName>
</protein>
<evidence type="ECO:0000313" key="1">
    <source>
        <dbReference type="EMBL" id="GFH88759.1"/>
    </source>
</evidence>
<accession>A0A7J0A9X1</accession>
<name>A0A7J0A9X1_9BACE</name>